<dbReference type="Gene3D" id="1.10.418.60">
    <property type="entry name" value="Ncd80 complex, Nuf2 subunit"/>
    <property type="match status" value="1"/>
</dbReference>
<keyword evidence="9" id="KW-0131">Cell cycle</keyword>
<feature type="coiled-coil region" evidence="11">
    <location>
        <begin position="151"/>
        <end position="220"/>
    </location>
</feature>
<keyword evidence="10" id="KW-0137">Centromere</keyword>
<accession>A0A060T3J1</accession>
<evidence type="ECO:0000256" key="6">
    <source>
        <dbReference type="ARBA" id="ARBA00022776"/>
    </source>
</evidence>
<name>A0A060T3J1_BLAAD</name>
<keyword evidence="4" id="KW-0158">Chromosome</keyword>
<evidence type="ECO:0000256" key="5">
    <source>
        <dbReference type="ARBA" id="ARBA00022618"/>
    </source>
</evidence>
<sequence>MSLRSVQSTAKKPVRRDKFSTLSRQELVNVLRENELPSDEVVKAPTQQNLWSFYEAVFFRLLATDVDQMKRGMDEIAEHMDSSAALQAEARHAMGFYRRIASFMIACGVHDFSILDLTKPDQQRNLRNLSAVAHFIQWARTQPLSDFANQTEELNVRLQNGQEENDRLQDEIRDLEEANRDVSRISRESHVQNSALEDELRALKRQQEELQDEHTKYKSDKHLLIKSLENTNFLLQEAKSKNERLRPYVLESAENLQNATSEMAASLETKRKLLQDQEDRLRALEVTTRSLRDIEAELRECVTVLQDCVQENARLADTQKKLYRIQEIVSKRQLERQNLDLENAQLERQVASATKRIEKAQAQAHAKQDEARERMKELNSRYYSLRAQRDQQDETTKQRRHRIDAIESEIAALQQQWEVEVKSATKEVAALQARIDDYVNDMTKRLD</sequence>
<dbReference type="InterPro" id="IPR038275">
    <property type="entry name" value="Nuf2_N_sf"/>
</dbReference>
<dbReference type="GO" id="GO:0051301">
    <property type="term" value="P:cell division"/>
    <property type="evidence" value="ECO:0007669"/>
    <property type="project" value="UniProtKB-KW"/>
</dbReference>
<evidence type="ECO:0000256" key="10">
    <source>
        <dbReference type="ARBA" id="ARBA00023328"/>
    </source>
</evidence>
<keyword evidence="6" id="KW-0498">Mitosis</keyword>
<dbReference type="GO" id="GO:0005634">
    <property type="term" value="C:nucleus"/>
    <property type="evidence" value="ECO:0007669"/>
    <property type="project" value="UniProtKB-SubCell"/>
</dbReference>
<dbReference type="Gene3D" id="1.10.287.1490">
    <property type="match status" value="1"/>
</dbReference>
<dbReference type="Pfam" id="PF03800">
    <property type="entry name" value="Nuf2"/>
    <property type="match status" value="1"/>
</dbReference>
<comment type="similarity">
    <text evidence="3">Belongs to the NUF2 family.</text>
</comment>
<dbReference type="EMBL" id="HG937691">
    <property type="protein sequence ID" value="CDP33721.1"/>
    <property type="molecule type" value="Genomic_DNA"/>
</dbReference>
<keyword evidence="5" id="KW-0132">Cell division</keyword>
<evidence type="ECO:0000256" key="8">
    <source>
        <dbReference type="ARBA" id="ARBA00023242"/>
    </source>
</evidence>
<evidence type="ECO:0000256" key="7">
    <source>
        <dbReference type="ARBA" id="ARBA00023054"/>
    </source>
</evidence>
<evidence type="ECO:0000256" key="1">
    <source>
        <dbReference type="ARBA" id="ARBA00004123"/>
    </source>
</evidence>
<evidence type="ECO:0000259" key="12">
    <source>
        <dbReference type="Pfam" id="PF03800"/>
    </source>
</evidence>
<evidence type="ECO:0000256" key="4">
    <source>
        <dbReference type="ARBA" id="ARBA00022454"/>
    </source>
</evidence>
<evidence type="ECO:0000313" key="14">
    <source>
        <dbReference type="EMBL" id="CDP33721.1"/>
    </source>
</evidence>
<organism evidence="14">
    <name type="scientific">Blastobotrys adeninivorans</name>
    <name type="common">Yeast</name>
    <name type="synonym">Arxula adeninivorans</name>
    <dbReference type="NCBI Taxonomy" id="409370"/>
    <lineage>
        <taxon>Eukaryota</taxon>
        <taxon>Fungi</taxon>
        <taxon>Dikarya</taxon>
        <taxon>Ascomycota</taxon>
        <taxon>Saccharomycotina</taxon>
        <taxon>Dipodascomycetes</taxon>
        <taxon>Dipodascales</taxon>
        <taxon>Trichomonascaceae</taxon>
        <taxon>Blastobotrys</taxon>
    </lineage>
</organism>
<evidence type="ECO:0000256" key="9">
    <source>
        <dbReference type="ARBA" id="ARBA00023306"/>
    </source>
</evidence>
<dbReference type="GO" id="GO:0031262">
    <property type="term" value="C:Ndc80 complex"/>
    <property type="evidence" value="ECO:0007669"/>
    <property type="project" value="InterPro"/>
</dbReference>
<evidence type="ECO:0000259" key="13">
    <source>
        <dbReference type="Pfam" id="PF18595"/>
    </source>
</evidence>
<evidence type="ECO:0000256" key="3">
    <source>
        <dbReference type="ARBA" id="ARBA00005498"/>
    </source>
</evidence>
<keyword evidence="8" id="KW-0539">Nucleus</keyword>
<dbReference type="AlphaFoldDB" id="A0A060T3J1"/>
<dbReference type="Pfam" id="PF18595">
    <property type="entry name" value="Nuf2_DHR10-like"/>
    <property type="match status" value="1"/>
</dbReference>
<reference evidence="14" key="2">
    <citation type="submission" date="2014-06" db="EMBL/GenBank/DDBJ databases">
        <title>The complete genome of Blastobotrys (Arxula) adeninivorans LS3 - a yeast of biotechnological interest.</title>
        <authorList>
            <person name="Kunze G."/>
            <person name="Gaillardin C."/>
            <person name="Czernicka M."/>
            <person name="Durrens P."/>
            <person name="Martin T."/>
            <person name="Boer E."/>
            <person name="Gabaldon T."/>
            <person name="Cruz J."/>
            <person name="Talla E."/>
            <person name="Marck C."/>
            <person name="Goffeau A."/>
            <person name="Barbe V."/>
            <person name="Baret P."/>
            <person name="Baronian K."/>
            <person name="Beier S."/>
            <person name="Bleykasten C."/>
            <person name="Bode R."/>
            <person name="Casaregola S."/>
            <person name="Despons L."/>
            <person name="Fairhead C."/>
            <person name="Giersberg M."/>
            <person name="Gierski P."/>
            <person name="Hahnel U."/>
            <person name="Hartmann A."/>
            <person name="Jankowska D."/>
            <person name="Jubin C."/>
            <person name="Jung P."/>
            <person name="Lafontaine I."/>
            <person name="Leh-Louis V."/>
            <person name="Lemaire M."/>
            <person name="Marcet-Houben M."/>
            <person name="Mascher M."/>
            <person name="Morel G."/>
            <person name="Richard G.-F."/>
            <person name="Riechen J."/>
            <person name="Sacerdot C."/>
            <person name="Sarkar A."/>
            <person name="Savel G."/>
            <person name="Schacherer J."/>
            <person name="Sherman D."/>
            <person name="Straub M.-L."/>
            <person name="Stein N."/>
            <person name="Thierry A."/>
            <person name="Trautwein-Schult A."/>
            <person name="Westhof E."/>
            <person name="Worch S."/>
            <person name="Dujon B."/>
            <person name="Souciet J.-L."/>
            <person name="Wincker P."/>
            <person name="Scholz U."/>
            <person name="Neuveglise N."/>
        </authorList>
    </citation>
    <scope>NUCLEOTIDE SEQUENCE</scope>
    <source>
        <strain evidence="14">LS3</strain>
    </source>
</reference>
<dbReference type="InterPro" id="IPR005549">
    <property type="entry name" value="Kinetochore_Nuf2_N"/>
</dbReference>
<feature type="domain" description="Kinetochore protein Nuf2 N-terminal" evidence="12">
    <location>
        <begin position="17"/>
        <end position="139"/>
    </location>
</feature>
<keyword evidence="7 11" id="KW-0175">Coiled coil</keyword>
<dbReference type="InterPro" id="IPR041112">
    <property type="entry name" value="Nuf2_DHR10-like"/>
</dbReference>
<protein>
    <submittedName>
        <fullName evidence="14">ARAD1A16016p</fullName>
    </submittedName>
</protein>
<dbReference type="PhylomeDB" id="A0A060T3J1"/>
<comment type="subcellular location">
    <subcellularLocation>
        <location evidence="2">Chromosome</location>
        <location evidence="2">Centromere</location>
    </subcellularLocation>
    <subcellularLocation>
        <location evidence="1">Nucleus</location>
    </subcellularLocation>
</comment>
<feature type="domain" description="Nuf2 DHR10-like" evidence="13">
    <location>
        <begin position="265"/>
        <end position="379"/>
    </location>
</feature>
<evidence type="ECO:0000256" key="11">
    <source>
        <dbReference type="SAM" id="Coils"/>
    </source>
</evidence>
<reference evidence="14" key="1">
    <citation type="submission" date="2014-02" db="EMBL/GenBank/DDBJ databases">
        <authorList>
            <person name="Genoscope - CEA"/>
        </authorList>
    </citation>
    <scope>NUCLEOTIDE SEQUENCE</scope>
    <source>
        <strain evidence="14">LS3</strain>
    </source>
</reference>
<proteinExistence type="inferred from homology"/>
<evidence type="ECO:0000256" key="2">
    <source>
        <dbReference type="ARBA" id="ARBA00004584"/>
    </source>
</evidence>
<gene>
    <name evidence="14" type="ORF">GNLVRS02_ARAD1A16016g</name>
</gene>
<feature type="coiled-coil region" evidence="11">
    <location>
        <begin position="329"/>
        <end position="441"/>
    </location>
</feature>